<keyword evidence="2" id="KW-1185">Reference proteome</keyword>
<dbReference type="EMBL" id="QXJM01000039">
    <property type="protein sequence ID" value="RIE01872.1"/>
    <property type="molecule type" value="Genomic_DNA"/>
</dbReference>
<organism evidence="1 2">
    <name type="scientific">Cohnella faecalis</name>
    <dbReference type="NCBI Taxonomy" id="2315694"/>
    <lineage>
        <taxon>Bacteria</taxon>
        <taxon>Bacillati</taxon>
        <taxon>Bacillota</taxon>
        <taxon>Bacilli</taxon>
        <taxon>Bacillales</taxon>
        <taxon>Paenibacillaceae</taxon>
        <taxon>Cohnella</taxon>
    </lineage>
</organism>
<accession>A0A398CII4</accession>
<dbReference type="Pfam" id="PF05593">
    <property type="entry name" value="RHS_repeat"/>
    <property type="match status" value="1"/>
</dbReference>
<reference evidence="1 2" key="1">
    <citation type="submission" date="2018-09" db="EMBL/GenBank/DDBJ databases">
        <title>Cohnella cavernae sp. nov., isolated from a karst cave.</title>
        <authorList>
            <person name="Zhu H."/>
        </authorList>
    </citation>
    <scope>NUCLEOTIDE SEQUENCE [LARGE SCALE GENOMIC DNA]</scope>
    <source>
        <strain evidence="1 2">K2E09-144</strain>
    </source>
</reference>
<dbReference type="OrthoDB" id="41445at2"/>
<dbReference type="Gene3D" id="2.180.10.10">
    <property type="entry name" value="RHS repeat-associated core"/>
    <property type="match status" value="1"/>
</dbReference>
<dbReference type="RefSeq" id="WP_119149922.1">
    <property type="nucleotide sequence ID" value="NZ_JBHSOV010000020.1"/>
</dbReference>
<name>A0A398CII4_9BACL</name>
<protein>
    <recommendedName>
        <fullName evidence="3">RHS repeat protein</fullName>
    </recommendedName>
</protein>
<dbReference type="Proteomes" id="UP000266340">
    <property type="component" value="Unassembled WGS sequence"/>
</dbReference>
<comment type="caution">
    <text evidence="1">The sequence shown here is derived from an EMBL/GenBank/DDBJ whole genome shotgun (WGS) entry which is preliminary data.</text>
</comment>
<dbReference type="InterPro" id="IPR031325">
    <property type="entry name" value="RHS_repeat"/>
</dbReference>
<proteinExistence type="predicted"/>
<evidence type="ECO:0000313" key="1">
    <source>
        <dbReference type="EMBL" id="RIE01872.1"/>
    </source>
</evidence>
<dbReference type="AlphaFoldDB" id="A0A398CII4"/>
<evidence type="ECO:0000313" key="2">
    <source>
        <dbReference type="Proteomes" id="UP000266340"/>
    </source>
</evidence>
<sequence length="122" mass="13714">MTDSTGATVNQYNPYNGLLTKVTYPDSKSIQYSYDVNGRRNQMIDPFGGNVYYAYDALSRVADVGTARVADVGTAYNDYEAEYTYYGNGLLLQIQRKMTFQARTRTTVFSSIRSRTGKLTIP</sequence>
<gene>
    <name evidence="1" type="ORF">D3H35_13890</name>
</gene>
<evidence type="ECO:0008006" key="3">
    <source>
        <dbReference type="Google" id="ProtNLM"/>
    </source>
</evidence>